<dbReference type="PANTHER" id="PTHR22839">
    <property type="entry name" value="THO COMPLEX SUBUNIT 3 THO3"/>
    <property type="match status" value="1"/>
</dbReference>
<reference evidence="4" key="1">
    <citation type="submission" date="2021-01" db="EMBL/GenBank/DDBJ databases">
        <authorList>
            <consortium name="Genoscope - CEA"/>
            <person name="William W."/>
        </authorList>
    </citation>
    <scope>NUCLEOTIDE SEQUENCE</scope>
</reference>
<comment type="caution">
    <text evidence="4">The sequence shown here is derived from an EMBL/GenBank/DDBJ whole genome shotgun (WGS) entry which is preliminary data.</text>
</comment>
<organism evidence="4 5">
    <name type="scientific">Paramecium sonneborni</name>
    <dbReference type="NCBI Taxonomy" id="65129"/>
    <lineage>
        <taxon>Eukaryota</taxon>
        <taxon>Sar</taxon>
        <taxon>Alveolata</taxon>
        <taxon>Ciliophora</taxon>
        <taxon>Intramacronucleata</taxon>
        <taxon>Oligohymenophorea</taxon>
        <taxon>Peniculida</taxon>
        <taxon>Parameciidae</taxon>
        <taxon>Paramecium</taxon>
    </lineage>
</organism>
<dbReference type="Proteomes" id="UP000692954">
    <property type="component" value="Unassembled WGS sequence"/>
</dbReference>
<sequence length="370" mass="43552">MEGYDIELIYSKQFQDIELDAWRMNILILDLQRQLLILGCTNYLLFFSISGLEVKQLKNINIDQNDMINQLKQYDHLLFATTMNSFIYIYDLDNILIKPIKLQGLYEKITDCSIWSIDICQQYLAVGSNSHIISLWSRKVLGFDKPDHKYLDDREIRVKFTKQDLMRADIEFPIRYSIQNHKHNIPCVSFSPCCQFLASGSIDGGLRIYLVENGTQLYSIMFSEWVWCITWIQLNELSTTNQCSEIDLILQYNLIAGFKDQIKICQIINQNLKVINDDFYINTSLQGQRFQKLQYLKELNILFAFPQHDKQFCLMEIYNLNQIIKDQDHTIKLTAENLISADTQQIENSFDAIIAVLTWQKNIKLYRIRV</sequence>
<evidence type="ECO:0000313" key="4">
    <source>
        <dbReference type="EMBL" id="CAD8057619.1"/>
    </source>
</evidence>
<proteinExistence type="predicted"/>
<dbReference type="GO" id="GO:0006406">
    <property type="term" value="P:mRNA export from nucleus"/>
    <property type="evidence" value="ECO:0007669"/>
    <property type="project" value="InterPro"/>
</dbReference>
<dbReference type="EMBL" id="CAJJDN010000011">
    <property type="protein sequence ID" value="CAD8057619.1"/>
    <property type="molecule type" value="Genomic_DNA"/>
</dbReference>
<gene>
    <name evidence="4" type="ORF">PSON_ATCC_30995.1.T0110308</name>
</gene>
<dbReference type="SMART" id="SM00320">
    <property type="entry name" value="WD40"/>
    <property type="match status" value="2"/>
</dbReference>
<dbReference type="GO" id="GO:0000445">
    <property type="term" value="C:THO complex part of transcription export complex"/>
    <property type="evidence" value="ECO:0007669"/>
    <property type="project" value="TreeGrafter"/>
</dbReference>
<dbReference type="PANTHER" id="PTHR22839:SF0">
    <property type="entry name" value="THO COMPLEX SUBUNIT 3"/>
    <property type="match status" value="1"/>
</dbReference>
<dbReference type="AlphaFoldDB" id="A0A8S1KQF0"/>
<keyword evidence="5" id="KW-1185">Reference proteome</keyword>
<dbReference type="InterPro" id="IPR001680">
    <property type="entry name" value="WD40_rpt"/>
</dbReference>
<dbReference type="PROSITE" id="PS50082">
    <property type="entry name" value="WD_REPEATS_2"/>
    <property type="match status" value="1"/>
</dbReference>
<keyword evidence="2" id="KW-0677">Repeat</keyword>
<evidence type="ECO:0000313" key="5">
    <source>
        <dbReference type="Proteomes" id="UP000692954"/>
    </source>
</evidence>
<dbReference type="Pfam" id="PF00400">
    <property type="entry name" value="WD40"/>
    <property type="match status" value="1"/>
</dbReference>
<dbReference type="OrthoDB" id="297405at2759"/>
<feature type="repeat" description="WD" evidence="3">
    <location>
        <begin position="178"/>
        <end position="219"/>
    </location>
</feature>
<evidence type="ECO:0000256" key="2">
    <source>
        <dbReference type="ARBA" id="ARBA00022737"/>
    </source>
</evidence>
<protein>
    <submittedName>
        <fullName evidence="4">Uncharacterized protein</fullName>
    </submittedName>
</protein>
<keyword evidence="1 3" id="KW-0853">WD repeat</keyword>
<dbReference type="InterPro" id="IPR040132">
    <property type="entry name" value="Tex1/THOC3"/>
</dbReference>
<accession>A0A8S1KQF0</accession>
<name>A0A8S1KQF0_9CILI</name>
<evidence type="ECO:0000256" key="3">
    <source>
        <dbReference type="PROSITE-ProRule" id="PRU00221"/>
    </source>
</evidence>
<evidence type="ECO:0000256" key="1">
    <source>
        <dbReference type="ARBA" id="ARBA00022574"/>
    </source>
</evidence>